<accession>C9ZXS2</accession>
<dbReference type="RefSeq" id="XP_011776487.1">
    <property type="nucleotide sequence ID" value="XM_011778185.1"/>
</dbReference>
<dbReference type="EMBL" id="FN554972">
    <property type="protein sequence ID" value="CBH14217.1"/>
    <property type="molecule type" value="Genomic_DNA"/>
</dbReference>
<feature type="transmembrane region" description="Helical" evidence="1">
    <location>
        <begin position="107"/>
        <end position="131"/>
    </location>
</feature>
<feature type="transmembrane region" description="Helical" evidence="1">
    <location>
        <begin position="20"/>
        <end position="45"/>
    </location>
</feature>
<feature type="transmembrane region" description="Helical" evidence="1">
    <location>
        <begin position="151"/>
        <end position="169"/>
    </location>
</feature>
<dbReference type="GeneID" id="23860290"/>
<sequence>MMETDAVLPPQEEELQVLFFFLFFLFCLSAPFPRYFCLLFLRFFFVNQQRKTLKCIFGAILPLSHYVCVLFFKKMISLPECRLSFACSALLPSVSFNKKRGRKVKLFLVYCVDVYIYICPLFVSPFFFSFYCLSVSLRPFFLNSSAVSFPLSFPLTFLLSSFLTLRCVFGMCCELSRWRGCDQNVCVCAYTEMLW</sequence>
<dbReference type="AlphaFoldDB" id="C9ZXS2"/>
<keyword evidence="1" id="KW-0472">Membrane</keyword>
<gene>
    <name evidence="2" type="ORF">TbgDal_IX2920</name>
</gene>
<protein>
    <submittedName>
        <fullName evidence="2">T. brucei spp.-specific protein</fullName>
    </submittedName>
</protein>
<dbReference type="Proteomes" id="UP000002316">
    <property type="component" value="Chromosome 9"/>
</dbReference>
<keyword evidence="1" id="KW-0812">Transmembrane</keyword>
<reference evidence="3" key="1">
    <citation type="journal article" date="2010" name="PLoS Negl. Trop. Dis.">
        <title>The genome sequence of Trypanosoma brucei gambiense, causative agent of chronic human african trypanosomiasis.</title>
        <authorList>
            <person name="Jackson A.P."/>
            <person name="Sanders M."/>
            <person name="Berry A."/>
            <person name="McQuillan J."/>
            <person name="Aslett M.A."/>
            <person name="Quail M.A."/>
            <person name="Chukualim B."/>
            <person name="Capewell P."/>
            <person name="MacLeod A."/>
            <person name="Melville S.E."/>
            <person name="Gibson W."/>
            <person name="Barry J.D."/>
            <person name="Berriman M."/>
            <person name="Hertz-Fowler C."/>
        </authorList>
    </citation>
    <scope>NUCLEOTIDE SEQUENCE [LARGE SCALE GENOMIC DNA]</scope>
    <source>
        <strain evidence="3">MHOM/CI/86/DAL972</strain>
    </source>
</reference>
<organism evidence="2 3">
    <name type="scientific">Trypanosoma brucei gambiense (strain MHOM/CI/86/DAL972)</name>
    <dbReference type="NCBI Taxonomy" id="679716"/>
    <lineage>
        <taxon>Eukaryota</taxon>
        <taxon>Discoba</taxon>
        <taxon>Euglenozoa</taxon>
        <taxon>Kinetoplastea</taxon>
        <taxon>Metakinetoplastina</taxon>
        <taxon>Trypanosomatida</taxon>
        <taxon>Trypanosomatidae</taxon>
        <taxon>Trypanosoma</taxon>
    </lineage>
</organism>
<name>C9ZXS2_TRYB9</name>
<evidence type="ECO:0000256" key="1">
    <source>
        <dbReference type="SAM" id="Phobius"/>
    </source>
</evidence>
<dbReference type="VEuPathDB" id="TriTrypDB:Tbg972.9.2920"/>
<dbReference type="KEGG" id="tbg:TbgDal_IX2920"/>
<keyword evidence="1" id="KW-1133">Transmembrane helix</keyword>
<proteinExistence type="predicted"/>
<evidence type="ECO:0000313" key="3">
    <source>
        <dbReference type="Proteomes" id="UP000002316"/>
    </source>
</evidence>
<evidence type="ECO:0000313" key="2">
    <source>
        <dbReference type="EMBL" id="CBH14217.1"/>
    </source>
</evidence>